<proteinExistence type="inferred from homology"/>
<dbReference type="EMBL" id="CP036280">
    <property type="protein sequence ID" value="QDU70956.1"/>
    <property type="molecule type" value="Genomic_DNA"/>
</dbReference>
<comment type="cofactor">
    <cofactor evidence="1">
        <name>Ca(2+)</name>
        <dbReference type="ChEBI" id="CHEBI:29108"/>
    </cofactor>
</comment>
<keyword evidence="10" id="KW-0460">Magnesium</keyword>
<dbReference type="Proteomes" id="UP000320386">
    <property type="component" value="Chromosome"/>
</dbReference>
<comment type="cofactor">
    <cofactor evidence="4">
        <name>thiamine diphosphate</name>
        <dbReference type="ChEBI" id="CHEBI:58937"/>
    </cofactor>
</comment>
<dbReference type="PANTHER" id="PTHR43195:SF1">
    <property type="entry name" value="FI06132P-RELATED"/>
    <property type="match status" value="1"/>
</dbReference>
<dbReference type="InterPro" id="IPR051424">
    <property type="entry name" value="Transketolase-like"/>
</dbReference>
<evidence type="ECO:0000313" key="14">
    <source>
        <dbReference type="Proteomes" id="UP000320386"/>
    </source>
</evidence>
<dbReference type="SMART" id="SM00861">
    <property type="entry name" value="Transket_pyr"/>
    <property type="match status" value="1"/>
</dbReference>
<evidence type="ECO:0000256" key="3">
    <source>
        <dbReference type="ARBA" id="ARBA00001946"/>
    </source>
</evidence>
<dbReference type="CDD" id="cd07033">
    <property type="entry name" value="TPP_PYR_DXS_TK_like"/>
    <property type="match status" value="1"/>
</dbReference>
<dbReference type="RefSeq" id="WP_145445095.1">
    <property type="nucleotide sequence ID" value="NZ_CP036280.1"/>
</dbReference>
<comment type="subunit">
    <text evidence="6">Homodimer.</text>
</comment>
<dbReference type="FunFam" id="3.40.50.970:FF:000129">
    <property type="entry name" value="Transketolase"/>
    <property type="match status" value="1"/>
</dbReference>
<comment type="cofactor">
    <cofactor evidence="2">
        <name>Mn(2+)</name>
        <dbReference type="ChEBI" id="CHEBI:29035"/>
    </cofactor>
</comment>
<dbReference type="Gene3D" id="3.40.50.920">
    <property type="match status" value="1"/>
</dbReference>
<evidence type="ECO:0000256" key="6">
    <source>
        <dbReference type="ARBA" id="ARBA00011738"/>
    </source>
</evidence>
<evidence type="ECO:0000256" key="1">
    <source>
        <dbReference type="ARBA" id="ARBA00001913"/>
    </source>
</evidence>
<evidence type="ECO:0000256" key="2">
    <source>
        <dbReference type="ARBA" id="ARBA00001936"/>
    </source>
</evidence>
<dbReference type="GO" id="GO:0004802">
    <property type="term" value="F:transketolase activity"/>
    <property type="evidence" value="ECO:0007669"/>
    <property type="project" value="UniProtKB-EC"/>
</dbReference>
<dbReference type="NCBIfam" id="NF004559">
    <property type="entry name" value="PRK05899.2-5"/>
    <property type="match status" value="1"/>
</dbReference>
<dbReference type="InterPro" id="IPR033248">
    <property type="entry name" value="Transketolase_C"/>
</dbReference>
<evidence type="ECO:0000313" key="13">
    <source>
        <dbReference type="EMBL" id="QDU70956.1"/>
    </source>
</evidence>
<dbReference type="InterPro" id="IPR005474">
    <property type="entry name" value="Transketolase_N"/>
</dbReference>
<dbReference type="OrthoDB" id="9803371at2"/>
<dbReference type="GO" id="GO:0030976">
    <property type="term" value="F:thiamine pyrophosphate binding"/>
    <property type="evidence" value="ECO:0007669"/>
    <property type="project" value="TreeGrafter"/>
</dbReference>
<dbReference type="InterPro" id="IPR005475">
    <property type="entry name" value="Transketolase-like_Pyr-bd"/>
</dbReference>
<evidence type="ECO:0000256" key="10">
    <source>
        <dbReference type="ARBA" id="ARBA00022842"/>
    </source>
</evidence>
<reference evidence="13 14" key="1">
    <citation type="submission" date="2019-02" db="EMBL/GenBank/DDBJ databases">
        <title>Deep-cultivation of Planctomycetes and their phenomic and genomic characterization uncovers novel biology.</title>
        <authorList>
            <person name="Wiegand S."/>
            <person name="Jogler M."/>
            <person name="Boedeker C."/>
            <person name="Pinto D."/>
            <person name="Vollmers J."/>
            <person name="Rivas-Marin E."/>
            <person name="Kohn T."/>
            <person name="Peeters S.H."/>
            <person name="Heuer A."/>
            <person name="Rast P."/>
            <person name="Oberbeckmann S."/>
            <person name="Bunk B."/>
            <person name="Jeske O."/>
            <person name="Meyerdierks A."/>
            <person name="Storesund J.E."/>
            <person name="Kallscheuer N."/>
            <person name="Luecker S."/>
            <person name="Lage O.M."/>
            <person name="Pohl T."/>
            <person name="Merkel B.J."/>
            <person name="Hornburger P."/>
            <person name="Mueller R.-W."/>
            <person name="Bruemmer F."/>
            <person name="Labrenz M."/>
            <person name="Spormann A.M."/>
            <person name="Op den Camp H."/>
            <person name="Overmann J."/>
            <person name="Amann R."/>
            <person name="Jetten M.S.M."/>
            <person name="Mascher T."/>
            <person name="Medema M.H."/>
            <person name="Devos D.P."/>
            <person name="Kaster A.-K."/>
            <person name="Ovreas L."/>
            <person name="Rohde M."/>
            <person name="Galperin M.Y."/>
            <person name="Jogler C."/>
        </authorList>
    </citation>
    <scope>NUCLEOTIDE SEQUENCE [LARGE SCALE GENOMIC DNA]</scope>
    <source>
        <strain evidence="13 14">Pan265</strain>
    </source>
</reference>
<dbReference type="SUPFAM" id="SSF52922">
    <property type="entry name" value="TK C-terminal domain-like"/>
    <property type="match status" value="1"/>
</dbReference>
<keyword evidence="11" id="KW-0786">Thiamine pyrophosphate</keyword>
<dbReference type="EC" id="2.2.1.1" evidence="13"/>
<protein>
    <submittedName>
        <fullName evidence="13">Transketolase 1</fullName>
        <ecNumber evidence="13">2.2.1.1</ecNumber>
    </submittedName>
</protein>
<evidence type="ECO:0000256" key="9">
    <source>
        <dbReference type="ARBA" id="ARBA00022837"/>
    </source>
</evidence>
<dbReference type="GO" id="GO:0046872">
    <property type="term" value="F:metal ion binding"/>
    <property type="evidence" value="ECO:0007669"/>
    <property type="project" value="UniProtKB-KW"/>
</dbReference>
<evidence type="ECO:0000256" key="4">
    <source>
        <dbReference type="ARBA" id="ARBA00001964"/>
    </source>
</evidence>
<dbReference type="InterPro" id="IPR009014">
    <property type="entry name" value="Transketo_C/PFOR_II"/>
</dbReference>
<keyword evidence="14" id="KW-1185">Reference proteome</keyword>
<evidence type="ECO:0000256" key="8">
    <source>
        <dbReference type="ARBA" id="ARBA00022723"/>
    </source>
</evidence>
<dbReference type="GO" id="GO:0005737">
    <property type="term" value="C:cytoplasm"/>
    <property type="evidence" value="ECO:0007669"/>
    <property type="project" value="UniProtKB-ARBA"/>
</dbReference>
<keyword evidence="7 13" id="KW-0808">Transferase</keyword>
<name>A0A518BVF6_9BACT</name>
<dbReference type="Pfam" id="PF00456">
    <property type="entry name" value="Transketolase_N"/>
    <property type="match status" value="1"/>
</dbReference>
<gene>
    <name evidence="13" type="primary">tktA</name>
    <name evidence="13" type="ORF">Pan265_08000</name>
</gene>
<keyword evidence="8" id="KW-0479">Metal-binding</keyword>
<dbReference type="Pfam" id="PF02779">
    <property type="entry name" value="Transket_pyr"/>
    <property type="match status" value="1"/>
</dbReference>
<feature type="domain" description="Transketolase-like pyrimidine-binding" evidence="12">
    <location>
        <begin position="338"/>
        <end position="512"/>
    </location>
</feature>
<dbReference type="Gene3D" id="3.40.50.970">
    <property type="match status" value="2"/>
</dbReference>
<dbReference type="SUPFAM" id="SSF52518">
    <property type="entry name" value="Thiamin diphosphate-binding fold (THDP-binding)"/>
    <property type="match status" value="2"/>
</dbReference>
<evidence type="ECO:0000256" key="7">
    <source>
        <dbReference type="ARBA" id="ARBA00022679"/>
    </source>
</evidence>
<organism evidence="13 14">
    <name type="scientific">Mucisphaera calidilacus</name>
    <dbReference type="NCBI Taxonomy" id="2527982"/>
    <lineage>
        <taxon>Bacteria</taxon>
        <taxon>Pseudomonadati</taxon>
        <taxon>Planctomycetota</taxon>
        <taxon>Phycisphaerae</taxon>
        <taxon>Phycisphaerales</taxon>
        <taxon>Phycisphaeraceae</taxon>
        <taxon>Mucisphaera</taxon>
    </lineage>
</organism>
<evidence type="ECO:0000259" key="12">
    <source>
        <dbReference type="SMART" id="SM00861"/>
    </source>
</evidence>
<evidence type="ECO:0000256" key="5">
    <source>
        <dbReference type="ARBA" id="ARBA00007131"/>
    </source>
</evidence>
<dbReference type="KEGG" id="mcad:Pan265_08000"/>
<dbReference type="Pfam" id="PF02780">
    <property type="entry name" value="Transketolase_C"/>
    <property type="match status" value="1"/>
</dbReference>
<accession>A0A518BVF6</accession>
<sequence length="656" mass="69293">MSYDSTIHAKAGELIKLSYEMTAAAGSGHPTSCASLAHLVTVLMYDHMRYEPANPAHPSSDRLVLSEGHAVPVVYAACADLGVAIGKDKGNLRPMTVEDAMTLRAIDSVVDGHPNPVEGFPFFDAATGSLGQGLSVAAGLAAAAKIDALDKRVFCIIGDGESREGQIWEAVDFIKDHELKAVLPIFNCNVYAQSDVVSPQQTPETTAKKLEAAGYKALVIDGHRPGEIQAALNEHAETMSNPNAQPIAIVAKTVKGWGSASQQGDGHHGKPASGDGMAQALEELTATLNDLGAMADTKLSIKLMSPRNAETRDAIAAPSMDEALKGFGMEDVLSKGKLATRRAYGVALRALGQARADVVALDADVKNSTFAEMFSKDESLASRFLECRIAEQNMFSVAAGLSAAGKTAYTSTFAKFVARGYDQIEMAINSGANFKVVGSHAGISLAADGPSQMSLPDIAWFRSFATMTRPNGLPGCYVLQPSCAYQAYALTMAMADFDGVCYMRTLRPDMEFLYSANDTFTLGGHEVLSQGRDLLIVATGYMVHQANKALEELDKQGIDATLVDLYSIPFDSDAILDLANANNGNILTLEDNYGAGAGSAIADAASADGGGFTVQQMHVRNLPKSGRTTEDVMAYCGLSVNDIVKGAMSMLELSTA</sequence>
<dbReference type="PANTHER" id="PTHR43195">
    <property type="entry name" value="TRANSKETOLASE"/>
    <property type="match status" value="1"/>
</dbReference>
<keyword evidence="9" id="KW-0106">Calcium</keyword>
<comment type="similarity">
    <text evidence="5">Belongs to the transketolase family.</text>
</comment>
<evidence type="ECO:0000256" key="11">
    <source>
        <dbReference type="ARBA" id="ARBA00023052"/>
    </source>
</evidence>
<comment type="cofactor">
    <cofactor evidence="3">
        <name>Mg(2+)</name>
        <dbReference type="ChEBI" id="CHEBI:18420"/>
    </cofactor>
</comment>
<dbReference type="InterPro" id="IPR029061">
    <property type="entry name" value="THDP-binding"/>
</dbReference>
<dbReference type="AlphaFoldDB" id="A0A518BVF6"/>